<sequence length="416" mass="47255">MDNKFTTVEELYAVVIGVQLKDEGKVVSAKFNKIIGELGLDRVSVNDIKDIVEEIRNDEYLTELKNSAIEGKITLGDLRSVEDKKVFNGNDYHKVVSTYVAENEKVLSDLREIRRHNKEGAYLQMLMEGLKDSLVDELDGKSYIDKEIVDSRGEKELVVLLSDFHIGYVNRDLTHGGYFFSVLKKRLNQFMQETILTIQERNINNVTVYFVGDLVEHISMREVNQAFDTEFTLAEQISKGTKVLVDVLGTLSEHTNGELRFGMIGGNHDRLQGNKNHKVYNDNVSYIVLDTLFLLQETGALQGITLIDNREDVYTIRDNVAGKEIIVNHGDFLKGKGNHINKFIIDKSIDLLISGHVHHFSARQEDFARMHIVASSPMGYNNYAKELNLSKTKPSQQLVILDNNVEDIEIKTVFLD</sequence>
<protein>
    <submittedName>
        <fullName evidence="2">DNA polymerase</fullName>
    </submittedName>
</protein>
<feature type="domain" description="Calcineurin-like phosphoesterase" evidence="1">
    <location>
        <begin position="158"/>
        <end position="359"/>
    </location>
</feature>
<dbReference type="EMBL" id="KX171212">
    <property type="protein sequence ID" value="ANT44821.1"/>
    <property type="molecule type" value="Genomic_DNA"/>
</dbReference>
<dbReference type="SUPFAM" id="SSF56300">
    <property type="entry name" value="Metallo-dependent phosphatases"/>
    <property type="match status" value="1"/>
</dbReference>
<evidence type="ECO:0000313" key="2">
    <source>
        <dbReference type="EMBL" id="ANT44821.1"/>
    </source>
</evidence>
<evidence type="ECO:0000259" key="1">
    <source>
        <dbReference type="Pfam" id="PF00149"/>
    </source>
</evidence>
<accession>A0A1X9I9X8</accession>
<dbReference type="InterPro" id="IPR004843">
    <property type="entry name" value="Calcineurin-like_PHP"/>
</dbReference>
<dbReference type="Proteomes" id="UP000224459">
    <property type="component" value="Segment"/>
</dbReference>
<evidence type="ECO:0000313" key="3">
    <source>
        <dbReference type="Proteomes" id="UP000224459"/>
    </source>
</evidence>
<reference evidence="3" key="1">
    <citation type="submission" date="2016-04" db="EMBL/GenBank/DDBJ databases">
        <authorList>
            <person name="Gasior T."/>
        </authorList>
    </citation>
    <scope>NUCLEOTIDE SEQUENCE [LARGE SCALE GENOMIC DNA]</scope>
</reference>
<gene>
    <name evidence="2" type="ORF">vB_SscM-1_157</name>
</gene>
<dbReference type="GO" id="GO:0016787">
    <property type="term" value="F:hydrolase activity"/>
    <property type="evidence" value="ECO:0007669"/>
    <property type="project" value="InterPro"/>
</dbReference>
<organism evidence="2 3">
    <name type="scientific">Staphylococcus phage vB_SscM-1</name>
    <dbReference type="NCBI Taxonomy" id="1868844"/>
    <lineage>
        <taxon>Viruses</taxon>
        <taxon>Duplodnaviria</taxon>
        <taxon>Heunggongvirae</taxon>
        <taxon>Uroviricota</taxon>
        <taxon>Caudoviricetes</taxon>
        <taxon>Herelleviridae</taxon>
        <taxon>Twortvirinae</taxon>
        <taxon>Sciuriunavirus</taxon>
        <taxon>Sciuriunavirus SscM1</taxon>
    </lineage>
</organism>
<proteinExistence type="predicted"/>
<dbReference type="InterPro" id="IPR029052">
    <property type="entry name" value="Metallo-depent_PP-like"/>
</dbReference>
<name>A0A1X9I9X8_9CAUD</name>
<keyword evidence="3" id="KW-1185">Reference proteome</keyword>
<dbReference type="Gene3D" id="3.60.21.10">
    <property type="match status" value="1"/>
</dbReference>
<dbReference type="Pfam" id="PF00149">
    <property type="entry name" value="Metallophos"/>
    <property type="match status" value="1"/>
</dbReference>